<keyword evidence="11" id="KW-0812">Transmembrane</keyword>
<comment type="subcellular location">
    <subcellularLocation>
        <location evidence="1">Cell membrane</location>
    </subcellularLocation>
</comment>
<evidence type="ECO:0000256" key="9">
    <source>
        <dbReference type="PIRSR" id="PIRSR000018-50"/>
    </source>
</evidence>
<evidence type="ECO:0000256" key="10">
    <source>
        <dbReference type="PIRSR" id="PIRSR000018-51"/>
    </source>
</evidence>
<evidence type="ECO:0000256" key="2">
    <source>
        <dbReference type="ARBA" id="ARBA00022475"/>
    </source>
</evidence>
<evidence type="ECO:0000256" key="5">
    <source>
        <dbReference type="ARBA" id="ARBA00022729"/>
    </source>
</evidence>
<dbReference type="GO" id="GO:0020037">
    <property type="term" value="F:heme binding"/>
    <property type="evidence" value="ECO:0007669"/>
    <property type="project" value="InterPro"/>
</dbReference>
<feature type="domain" description="Cytochrome c" evidence="13">
    <location>
        <begin position="38"/>
        <end position="141"/>
    </location>
</feature>
<evidence type="ECO:0000256" key="4">
    <source>
        <dbReference type="ARBA" id="ARBA00022723"/>
    </source>
</evidence>
<keyword evidence="5 12" id="KW-0732">Signal</keyword>
<evidence type="ECO:0000256" key="8">
    <source>
        <dbReference type="ARBA" id="ARBA00023136"/>
    </source>
</evidence>
<dbReference type="SUPFAM" id="SSF46626">
    <property type="entry name" value="Cytochrome c"/>
    <property type="match status" value="3"/>
</dbReference>
<dbReference type="GO" id="GO:0016614">
    <property type="term" value="F:oxidoreductase activity, acting on CH-OH group of donors"/>
    <property type="evidence" value="ECO:0007669"/>
    <property type="project" value="InterPro"/>
</dbReference>
<feature type="chain" id="PRO_5027054432" evidence="12">
    <location>
        <begin position="26"/>
        <end position="487"/>
    </location>
</feature>
<feature type="binding site" description="covalent" evidence="9">
    <location>
        <position position="349"/>
    </location>
    <ligand>
        <name>heme c</name>
        <dbReference type="ChEBI" id="CHEBI:61717"/>
        <label>3</label>
    </ligand>
</feature>
<feature type="domain" description="Cytochrome c" evidence="13">
    <location>
        <begin position="333"/>
        <end position="428"/>
    </location>
</feature>
<evidence type="ECO:0000313" key="14">
    <source>
        <dbReference type="EMBL" id="QHI96080.1"/>
    </source>
</evidence>
<dbReference type="EMBL" id="CP047652">
    <property type="protein sequence ID" value="QHI96080.1"/>
    <property type="molecule type" value="Genomic_DNA"/>
</dbReference>
<comment type="cofactor">
    <cofactor evidence="9">
        <name>heme c</name>
        <dbReference type="ChEBI" id="CHEBI:61717"/>
    </cofactor>
    <text evidence="9">Binds 3 heme c groups covalently per subunit.</text>
</comment>
<dbReference type="AlphaFoldDB" id="A0A6P1NHR9"/>
<feature type="binding site" description="covalent" evidence="9">
    <location>
        <position position="202"/>
    </location>
    <ligand>
        <name>heme c</name>
        <dbReference type="ChEBI" id="CHEBI:61717"/>
        <label>2</label>
    </ligand>
</feature>
<feature type="binding site" description="axial binding residue" evidence="10">
    <location>
        <position position="350"/>
    </location>
    <ligand>
        <name>heme c</name>
        <dbReference type="ChEBI" id="CHEBI:61717"/>
        <label>3</label>
    </ligand>
    <ligandPart>
        <name>Fe</name>
        <dbReference type="ChEBI" id="CHEBI:18248"/>
    </ligandPart>
</feature>
<feature type="binding site" description="axial binding residue" evidence="10">
    <location>
        <position position="203"/>
    </location>
    <ligand>
        <name>heme c</name>
        <dbReference type="ChEBI" id="CHEBI:61717"/>
        <label>2</label>
    </ligand>
    <ligandPart>
        <name>Fe</name>
        <dbReference type="ChEBI" id="CHEBI:18248"/>
    </ligandPart>
</feature>
<keyword evidence="7 10" id="KW-0408">Iron</keyword>
<dbReference type="RefSeq" id="WP_160619153.1">
    <property type="nucleotide sequence ID" value="NZ_CP047652.1"/>
</dbReference>
<evidence type="ECO:0000256" key="7">
    <source>
        <dbReference type="ARBA" id="ARBA00023004"/>
    </source>
</evidence>
<evidence type="ECO:0000256" key="6">
    <source>
        <dbReference type="ARBA" id="ARBA00022737"/>
    </source>
</evidence>
<keyword evidence="8 11" id="KW-0472">Membrane</keyword>
<proteinExistence type="predicted"/>
<keyword evidence="11" id="KW-1133">Transmembrane helix</keyword>
<evidence type="ECO:0000256" key="12">
    <source>
        <dbReference type="SAM" id="SignalP"/>
    </source>
</evidence>
<sequence>MSKKNLFISLLALPLSLMTLGPAVAQTAPQSNAVSENALIARGQYLAHAGDCAACHTVSGHKLYSGGYSFHMPMGEIVSGNITSSKKFGIGTWSETDFANAVRKGILPNGRHLYPAMPYTAYANITDDDIHALYVYFQHVPAVETAPEKKSQLKFPFNLPGLMTVWNFLYAKQQPFQPDPTLNSEENRGKYLVEGLGHCSTCHTPRNQMLSEDMGKFLTGAYVQNWHAPNITSDAVSGIGGWSDQELFSYLKTGRAVGKSQAGGPMAEAIVQSFQYLTDHDIKAIISYLRKVPAVRTPGQTFTSWSVTKPKEDKWNHYETGGSKNDQPGYRDISTLNGAMLYNNNCAACHGINGEGSEDHIFPSLTQNSAVGADDPTNLVMSIYEGIHRQGVGYKAVMPAFSQQYQAIHNWLSPAQIAAISNYVTERFGQGNAHLKAADVNYITSRATDTAPFLIRNAAILAAIGIVTGVVILILLFVMISKSRRRP</sequence>
<dbReference type="GO" id="GO:0009055">
    <property type="term" value="F:electron transfer activity"/>
    <property type="evidence" value="ECO:0007669"/>
    <property type="project" value="InterPro"/>
</dbReference>
<feature type="binding site" description="covalent" evidence="9">
    <location>
        <position position="199"/>
    </location>
    <ligand>
        <name>heme c</name>
        <dbReference type="ChEBI" id="CHEBI:61717"/>
        <label>2</label>
    </ligand>
</feature>
<protein>
    <submittedName>
        <fullName evidence="14">C-type cytochrome</fullName>
    </submittedName>
</protein>
<evidence type="ECO:0000313" key="15">
    <source>
        <dbReference type="Proteomes" id="UP000463975"/>
    </source>
</evidence>
<gene>
    <name evidence="14" type="ORF">GT348_07365</name>
</gene>
<feature type="binding site" description="covalent" evidence="9">
    <location>
        <position position="55"/>
    </location>
    <ligand>
        <name>heme c</name>
        <dbReference type="ChEBI" id="CHEBI:61717"/>
        <label>1</label>
    </ligand>
</feature>
<feature type="transmembrane region" description="Helical" evidence="11">
    <location>
        <begin position="458"/>
        <end position="480"/>
    </location>
</feature>
<dbReference type="PANTHER" id="PTHR35008:SF8">
    <property type="entry name" value="ALCOHOL DEHYDROGENASE CYTOCHROME C SUBUNIT"/>
    <property type="match status" value="1"/>
</dbReference>
<reference evidence="14 15" key="1">
    <citation type="submission" date="2020-01" db="EMBL/GenBank/DDBJ databases">
        <title>Genome sequencing of strain KACC 21507.</title>
        <authorList>
            <person name="Heo J."/>
            <person name="Kim S.-J."/>
            <person name="Kim J.-S."/>
            <person name="Hong S.-B."/>
            <person name="Kwon S.-W."/>
        </authorList>
    </citation>
    <scope>NUCLEOTIDE SEQUENCE [LARGE SCALE GENOMIC DNA]</scope>
    <source>
        <strain evidence="14 15">KACC 21507</strain>
    </source>
</reference>
<dbReference type="InterPro" id="IPR036909">
    <property type="entry name" value="Cyt_c-like_dom_sf"/>
</dbReference>
<keyword evidence="4 10" id="KW-0479">Metal-binding</keyword>
<keyword evidence="3 9" id="KW-0349">Heme</keyword>
<evidence type="ECO:0000256" key="11">
    <source>
        <dbReference type="SAM" id="Phobius"/>
    </source>
</evidence>
<dbReference type="Gene3D" id="1.10.760.10">
    <property type="entry name" value="Cytochrome c-like domain"/>
    <property type="match status" value="3"/>
</dbReference>
<feature type="binding site" description="covalent" evidence="9">
    <location>
        <position position="52"/>
    </location>
    <ligand>
        <name>heme c</name>
        <dbReference type="ChEBI" id="CHEBI:61717"/>
        <label>1</label>
    </ligand>
</feature>
<feature type="signal peptide" evidence="12">
    <location>
        <begin position="1"/>
        <end position="25"/>
    </location>
</feature>
<evidence type="ECO:0000256" key="3">
    <source>
        <dbReference type="ARBA" id="ARBA00022617"/>
    </source>
</evidence>
<name>A0A6P1NHR9_9PROT</name>
<evidence type="ECO:0000256" key="1">
    <source>
        <dbReference type="ARBA" id="ARBA00004236"/>
    </source>
</evidence>
<dbReference type="PIRSF" id="PIRSF000018">
    <property type="entry name" value="Mb_ADH_cyt_c"/>
    <property type="match status" value="1"/>
</dbReference>
<dbReference type="KEGG" id="bomb:GT348_07365"/>
<feature type="domain" description="Cytochrome c" evidence="13">
    <location>
        <begin position="184"/>
        <end position="293"/>
    </location>
</feature>
<organism evidence="14 15">
    <name type="scientific">Aristophania vespae</name>
    <dbReference type="NCBI Taxonomy" id="2697033"/>
    <lineage>
        <taxon>Bacteria</taxon>
        <taxon>Pseudomonadati</taxon>
        <taxon>Pseudomonadota</taxon>
        <taxon>Alphaproteobacteria</taxon>
        <taxon>Acetobacterales</taxon>
        <taxon>Acetobacteraceae</taxon>
        <taxon>Aristophania</taxon>
    </lineage>
</organism>
<feature type="binding site" description="covalent" evidence="9">
    <location>
        <position position="346"/>
    </location>
    <ligand>
        <name>heme c</name>
        <dbReference type="ChEBI" id="CHEBI:61717"/>
        <label>3</label>
    </ligand>
</feature>
<dbReference type="GO" id="GO:0005506">
    <property type="term" value="F:iron ion binding"/>
    <property type="evidence" value="ECO:0007669"/>
    <property type="project" value="InterPro"/>
</dbReference>
<dbReference type="Proteomes" id="UP000463975">
    <property type="component" value="Chromosome"/>
</dbReference>
<keyword evidence="2" id="KW-1003">Cell membrane</keyword>
<keyword evidence="15" id="KW-1185">Reference proteome</keyword>
<keyword evidence="6" id="KW-0677">Repeat</keyword>
<dbReference type="InterPro" id="IPR051459">
    <property type="entry name" value="Cytochrome_c-type_DH"/>
</dbReference>
<feature type="binding site" description="axial binding residue" evidence="10">
    <location>
        <position position="56"/>
    </location>
    <ligand>
        <name>heme c</name>
        <dbReference type="ChEBI" id="CHEBI:61717"/>
        <label>1</label>
    </ligand>
    <ligandPart>
        <name>Fe</name>
        <dbReference type="ChEBI" id="CHEBI:18248"/>
    </ligandPart>
</feature>
<dbReference type="GO" id="GO:0005886">
    <property type="term" value="C:plasma membrane"/>
    <property type="evidence" value="ECO:0007669"/>
    <property type="project" value="UniProtKB-SubCell"/>
</dbReference>
<dbReference type="PROSITE" id="PS51007">
    <property type="entry name" value="CYTC"/>
    <property type="match status" value="3"/>
</dbReference>
<dbReference type="InterPro" id="IPR014353">
    <property type="entry name" value="Membr-bd_ADH_cyt_c"/>
</dbReference>
<dbReference type="InterPro" id="IPR009056">
    <property type="entry name" value="Cyt_c-like_dom"/>
</dbReference>
<dbReference type="PANTHER" id="PTHR35008">
    <property type="entry name" value="BLL4482 PROTEIN-RELATED"/>
    <property type="match status" value="1"/>
</dbReference>
<dbReference type="Pfam" id="PF00034">
    <property type="entry name" value="Cytochrom_C"/>
    <property type="match status" value="2"/>
</dbReference>
<evidence type="ECO:0000259" key="13">
    <source>
        <dbReference type="PROSITE" id="PS51007"/>
    </source>
</evidence>
<accession>A0A6P1NHR9</accession>